<accession>A0AAE5CAR6</accession>
<dbReference type="AlphaFoldDB" id="A0AAE5CAR6"/>
<sequence length="82" mass="8765">MLVLGRAVLSVHALRVTTIIRGRSIRTNLPDPVEAETEAGQEQIQCAIDRAILAAGLQGFGEARNKGGPQLLKSNAFTEHGM</sequence>
<dbReference type="EMBL" id="JAACAK010000049">
    <property type="protein sequence ID" value="NIR74852.1"/>
    <property type="molecule type" value="Genomic_DNA"/>
</dbReference>
<dbReference type="Proteomes" id="UP000702544">
    <property type="component" value="Unassembled WGS sequence"/>
</dbReference>
<evidence type="ECO:0000313" key="2">
    <source>
        <dbReference type="Proteomes" id="UP000702544"/>
    </source>
</evidence>
<organism evidence="1 2">
    <name type="scientific">Candidatus Kutchimonas denitrificans</name>
    <dbReference type="NCBI Taxonomy" id="3056748"/>
    <lineage>
        <taxon>Bacteria</taxon>
        <taxon>Pseudomonadati</taxon>
        <taxon>Gemmatimonadota</taxon>
        <taxon>Gemmatimonadia</taxon>
        <taxon>Candidatus Palauibacterales</taxon>
        <taxon>Candidatus Palauibacteraceae</taxon>
        <taxon>Candidatus Kutchimonas</taxon>
    </lineage>
</organism>
<proteinExistence type="predicted"/>
<gene>
    <name evidence="1" type="ORF">GWO12_07025</name>
</gene>
<protein>
    <submittedName>
        <fullName evidence="1">Uncharacterized protein</fullName>
    </submittedName>
</protein>
<name>A0AAE5CAR6_9BACT</name>
<reference evidence="1 2" key="1">
    <citation type="submission" date="2020-01" db="EMBL/GenBank/DDBJ databases">
        <title>Genomes assembled from Gulf of Kutch pelagic sediment metagenomes.</title>
        <authorList>
            <person name="Chandrashekar M."/>
            <person name="Mahajan M.S."/>
            <person name="Dave K.J."/>
            <person name="Vatsa P."/>
            <person name="Nathani N.M."/>
        </authorList>
    </citation>
    <scope>NUCLEOTIDE SEQUENCE [LARGE SCALE GENOMIC DNA]</scope>
    <source>
        <strain evidence="1">KS3-K002</strain>
    </source>
</reference>
<evidence type="ECO:0000313" key="1">
    <source>
        <dbReference type="EMBL" id="NIR74852.1"/>
    </source>
</evidence>
<comment type="caution">
    <text evidence="1">The sequence shown here is derived from an EMBL/GenBank/DDBJ whole genome shotgun (WGS) entry which is preliminary data.</text>
</comment>